<dbReference type="GO" id="GO:0003677">
    <property type="term" value="F:DNA binding"/>
    <property type="evidence" value="ECO:0007669"/>
    <property type="project" value="UniProtKB-KW"/>
</dbReference>
<dbReference type="RefSeq" id="WP_239084023.1">
    <property type="nucleotide sequence ID" value="NZ_BOND01000029.1"/>
</dbReference>
<dbReference type="InterPro" id="IPR036388">
    <property type="entry name" value="WH-like_DNA-bd_sf"/>
</dbReference>
<dbReference type="SUPFAM" id="SSF46785">
    <property type="entry name" value="Winged helix' DNA-binding domain"/>
    <property type="match status" value="1"/>
</dbReference>
<proteinExistence type="predicted"/>
<dbReference type="STRING" id="137265.SAMN05421684_7640"/>
<reference evidence="3" key="1">
    <citation type="submission" date="2016-10" db="EMBL/GenBank/DDBJ databases">
        <authorList>
            <person name="Varghese N."/>
            <person name="Submissions S."/>
        </authorList>
    </citation>
    <scope>NUCLEOTIDE SEQUENCE [LARGE SCALE GENOMIC DNA]</scope>
    <source>
        <strain evidence="3">DSM 44718</strain>
    </source>
</reference>
<evidence type="ECO:0000313" key="3">
    <source>
        <dbReference type="Proteomes" id="UP000199632"/>
    </source>
</evidence>
<keyword evidence="2" id="KW-0238">DNA-binding</keyword>
<dbReference type="InterPro" id="IPR000835">
    <property type="entry name" value="HTH_MarR-typ"/>
</dbReference>
<dbReference type="InterPro" id="IPR036390">
    <property type="entry name" value="WH_DNA-bd_sf"/>
</dbReference>
<feature type="domain" description="HTH marR-type" evidence="1">
    <location>
        <begin position="46"/>
        <end position="90"/>
    </location>
</feature>
<gene>
    <name evidence="2" type="ORF">SAMN05421684_7640</name>
</gene>
<dbReference type="AlphaFoldDB" id="A0A1H3UPK7"/>
<sequence>MDLLDSSHFGPVWALLHGMDREIAALYAEAGIGDVRTRFVGPVIQLSRHEPLTIQELADRVSVTHSAMSQTVAAMRRAELVDDASNVDGRTRRIQLSARGRELVPFLAAEWRATEKTVRELDAEVPYALTAVVEDIRRALEQRSFRDRLRANFAGERQDE</sequence>
<evidence type="ECO:0000313" key="2">
    <source>
        <dbReference type="EMBL" id="SDZ63991.1"/>
    </source>
</evidence>
<dbReference type="Gene3D" id="1.10.10.10">
    <property type="entry name" value="Winged helix-like DNA-binding domain superfamily/Winged helix DNA-binding domain"/>
    <property type="match status" value="1"/>
</dbReference>
<organism evidence="2 3">
    <name type="scientific">Asanoa ishikariensis</name>
    <dbReference type="NCBI Taxonomy" id="137265"/>
    <lineage>
        <taxon>Bacteria</taxon>
        <taxon>Bacillati</taxon>
        <taxon>Actinomycetota</taxon>
        <taxon>Actinomycetes</taxon>
        <taxon>Micromonosporales</taxon>
        <taxon>Micromonosporaceae</taxon>
        <taxon>Asanoa</taxon>
    </lineage>
</organism>
<name>A0A1H3UPK7_9ACTN</name>
<dbReference type="Proteomes" id="UP000199632">
    <property type="component" value="Unassembled WGS sequence"/>
</dbReference>
<dbReference type="EMBL" id="FNQB01000005">
    <property type="protein sequence ID" value="SDZ63991.1"/>
    <property type="molecule type" value="Genomic_DNA"/>
</dbReference>
<dbReference type="Pfam" id="PF12802">
    <property type="entry name" value="MarR_2"/>
    <property type="match status" value="1"/>
</dbReference>
<evidence type="ECO:0000259" key="1">
    <source>
        <dbReference type="Pfam" id="PF12802"/>
    </source>
</evidence>
<keyword evidence="3" id="KW-1185">Reference proteome</keyword>
<dbReference type="GO" id="GO:0003700">
    <property type="term" value="F:DNA-binding transcription factor activity"/>
    <property type="evidence" value="ECO:0007669"/>
    <property type="project" value="InterPro"/>
</dbReference>
<protein>
    <submittedName>
        <fullName evidence="2">Winged helix DNA-binding domain-containing protein</fullName>
    </submittedName>
</protein>
<accession>A0A1H3UPK7</accession>